<protein>
    <submittedName>
        <fullName evidence="2">Uncharacterized protein</fullName>
    </submittedName>
</protein>
<gene>
    <name evidence="2" type="ORF">BVG79_01342</name>
</gene>
<proteinExistence type="predicted"/>
<evidence type="ECO:0000256" key="1">
    <source>
        <dbReference type="SAM" id="MobiDB-lite"/>
    </source>
</evidence>
<reference evidence="2 3" key="1">
    <citation type="submission" date="2017-02" db="EMBL/GenBank/DDBJ databases">
        <title>Ketogulonicigenium robustum SPU B003 Genome sequencing and assembly.</title>
        <authorList>
            <person name="Li Y."/>
            <person name="Liu L."/>
            <person name="Wang C."/>
            <person name="Zhang M."/>
            <person name="Zhang T."/>
            <person name="Zhang Y."/>
        </authorList>
    </citation>
    <scope>NUCLEOTIDE SEQUENCE [LARGE SCALE GENOMIC DNA]</scope>
    <source>
        <strain evidence="2 3">SPU_B003</strain>
    </source>
</reference>
<keyword evidence="3" id="KW-1185">Reference proteome</keyword>
<dbReference type="OrthoDB" id="9940250at2"/>
<dbReference type="Proteomes" id="UP000242447">
    <property type="component" value="Chromosome"/>
</dbReference>
<organism evidence="2 3">
    <name type="scientific">Ketogulonicigenium robustum</name>
    <dbReference type="NCBI Taxonomy" id="92947"/>
    <lineage>
        <taxon>Bacteria</taxon>
        <taxon>Pseudomonadati</taxon>
        <taxon>Pseudomonadota</taxon>
        <taxon>Alphaproteobacteria</taxon>
        <taxon>Rhodobacterales</taxon>
        <taxon>Roseobacteraceae</taxon>
        <taxon>Ketogulonicigenium</taxon>
    </lineage>
</organism>
<dbReference type="KEGG" id="kro:BVG79_01342"/>
<dbReference type="RefSeq" id="WP_085786191.1">
    <property type="nucleotide sequence ID" value="NZ_CP019937.1"/>
</dbReference>
<sequence>MSDSVPQQGDNLQQVSQGQSQAAISPNQSQRARPSASTQMGAGSTDDSYPPRFIFRDLASI</sequence>
<dbReference type="EMBL" id="CP019937">
    <property type="protein sequence ID" value="ARO14688.1"/>
    <property type="molecule type" value="Genomic_DNA"/>
</dbReference>
<feature type="compositionally biased region" description="Polar residues" evidence="1">
    <location>
        <begin position="1"/>
        <end position="47"/>
    </location>
</feature>
<evidence type="ECO:0000313" key="2">
    <source>
        <dbReference type="EMBL" id="ARO14688.1"/>
    </source>
</evidence>
<name>A0A1W6NZK6_9RHOB</name>
<evidence type="ECO:0000313" key="3">
    <source>
        <dbReference type="Proteomes" id="UP000242447"/>
    </source>
</evidence>
<feature type="region of interest" description="Disordered" evidence="1">
    <location>
        <begin position="1"/>
        <end position="61"/>
    </location>
</feature>
<dbReference type="AlphaFoldDB" id="A0A1W6NZK6"/>
<dbReference type="STRING" id="92947.BVG79_01342"/>
<accession>A0A1W6NZK6</accession>